<keyword evidence="2" id="KW-0548">Nucleotidyltransferase</keyword>
<comment type="caution">
    <text evidence="2">The sequence shown here is derived from an EMBL/GenBank/DDBJ whole genome shotgun (WGS) entry which is preliminary data.</text>
</comment>
<dbReference type="Gene3D" id="3.40.50.620">
    <property type="entry name" value="HUPs"/>
    <property type="match status" value="1"/>
</dbReference>
<accession>A0A2U1B132</accession>
<keyword evidence="2" id="KW-0808">Transferase</keyword>
<keyword evidence="3" id="KW-1185">Reference proteome</keyword>
<dbReference type="EMBL" id="QEKI01000003">
    <property type="protein sequence ID" value="PVY42363.1"/>
    <property type="molecule type" value="Genomic_DNA"/>
</dbReference>
<dbReference type="PANTHER" id="PTHR37512:SF1">
    <property type="entry name" value="NADR_TTD14 AAA DOMAIN-CONTAINING PROTEIN"/>
    <property type="match status" value="1"/>
</dbReference>
<dbReference type="Gene3D" id="3.40.50.300">
    <property type="entry name" value="P-loop containing nucleotide triphosphate hydrolases"/>
    <property type="match status" value="1"/>
</dbReference>
<dbReference type="InterPro" id="IPR052735">
    <property type="entry name" value="NAD_biosynth-regulator"/>
</dbReference>
<proteinExistence type="predicted"/>
<dbReference type="InterPro" id="IPR014729">
    <property type="entry name" value="Rossmann-like_a/b/a_fold"/>
</dbReference>
<dbReference type="SUPFAM" id="SSF52540">
    <property type="entry name" value="P-loop containing nucleoside triphosphate hydrolases"/>
    <property type="match status" value="1"/>
</dbReference>
<evidence type="ECO:0000259" key="1">
    <source>
        <dbReference type="Pfam" id="PF13521"/>
    </source>
</evidence>
<feature type="domain" description="NadR/Ttd14 AAA" evidence="1">
    <location>
        <begin position="140"/>
        <end position="293"/>
    </location>
</feature>
<dbReference type="InterPro" id="IPR038727">
    <property type="entry name" value="NadR/Ttd14_AAA_dom"/>
</dbReference>
<gene>
    <name evidence="2" type="ORF">C8E01_103229</name>
</gene>
<sequence length="320" mass="36389">MIEFALTQCGFLTVLVCCSDLETIPAKIRQSWIEHTFSEESRLEIRVFDYLESEYPNSSESSRAISAIWSRKFRELVPDCTLVITSEPYGNYVAEFMGIQHITFDQGRRHLPISASAIRNNPVANWHYLPDAVKSYYQQKVILLGTESTGKTTLTQLLAKHYGAGFVLEAGRDLIEDSNEFELNDLYAVAQEHAHRLASSAVSDSPLLFIDTDVHITQSYASFMFGEQLDLPPEIYTCNKGQLYLYLQNDVPHVQDGTRLSEVDRNLLDMSHRATLQRYGIAYHEISGDWQQRFERTVALIDHQLLVHYTPASSSAKALL</sequence>
<reference evidence="2 3" key="1">
    <citation type="submission" date="2018-04" db="EMBL/GenBank/DDBJ databases">
        <title>Genomic Encyclopedia of Type Strains, Phase IV (KMG-IV): sequencing the most valuable type-strain genomes for metagenomic binning, comparative biology and taxonomic classification.</title>
        <authorList>
            <person name="Goeker M."/>
        </authorList>
    </citation>
    <scope>NUCLEOTIDE SEQUENCE [LARGE SCALE GENOMIC DNA]</scope>
    <source>
        <strain evidence="2 3">DSM 100231</strain>
    </source>
</reference>
<evidence type="ECO:0000313" key="2">
    <source>
        <dbReference type="EMBL" id="PVY42363.1"/>
    </source>
</evidence>
<evidence type="ECO:0000313" key="3">
    <source>
        <dbReference type="Proteomes" id="UP000245466"/>
    </source>
</evidence>
<name>A0A2U1B132_9BACT</name>
<dbReference type="GO" id="GO:0016779">
    <property type="term" value="F:nucleotidyltransferase activity"/>
    <property type="evidence" value="ECO:0007669"/>
    <property type="project" value="UniProtKB-KW"/>
</dbReference>
<dbReference type="PANTHER" id="PTHR37512">
    <property type="entry name" value="TRIFUNCTIONAL NAD BIOSYNTHESIS/REGULATOR PROTEIN NADR"/>
    <property type="match status" value="1"/>
</dbReference>
<dbReference type="AlphaFoldDB" id="A0A2U1B132"/>
<organism evidence="2 3">
    <name type="scientific">Pontibacter virosus</name>
    <dbReference type="NCBI Taxonomy" id="1765052"/>
    <lineage>
        <taxon>Bacteria</taxon>
        <taxon>Pseudomonadati</taxon>
        <taxon>Bacteroidota</taxon>
        <taxon>Cytophagia</taxon>
        <taxon>Cytophagales</taxon>
        <taxon>Hymenobacteraceae</taxon>
        <taxon>Pontibacter</taxon>
    </lineage>
</organism>
<dbReference type="InterPro" id="IPR027417">
    <property type="entry name" value="P-loop_NTPase"/>
</dbReference>
<dbReference type="Pfam" id="PF13521">
    <property type="entry name" value="AAA_28"/>
    <property type="match status" value="1"/>
</dbReference>
<dbReference type="Proteomes" id="UP000245466">
    <property type="component" value="Unassembled WGS sequence"/>
</dbReference>
<protein>
    <submittedName>
        <fullName evidence="2">NadR type nicotinamide-nucleotide adenylyltransferase</fullName>
    </submittedName>
</protein>